<dbReference type="Gene3D" id="3.40.50.1370">
    <property type="entry name" value="Aspartate/ornithine carbamoyltransferase"/>
    <property type="match status" value="2"/>
</dbReference>
<evidence type="ECO:0000259" key="7">
    <source>
        <dbReference type="Pfam" id="PF00185"/>
    </source>
</evidence>
<feature type="binding site" evidence="5">
    <location>
        <begin position="55"/>
        <end position="58"/>
    </location>
    <ligand>
        <name>carbamoyl phosphate</name>
        <dbReference type="ChEBI" id="CHEBI:58228"/>
    </ligand>
</feature>
<feature type="binding site" evidence="5">
    <location>
        <begin position="270"/>
        <end position="271"/>
    </location>
    <ligand>
        <name>carbamoyl phosphate</name>
        <dbReference type="ChEBI" id="CHEBI:58228"/>
    </ligand>
</feature>
<dbReference type="HAMAP" id="MF_01109">
    <property type="entry name" value="OTCase"/>
    <property type="match status" value="1"/>
</dbReference>
<feature type="binding site" evidence="5">
    <location>
        <position position="165"/>
    </location>
    <ligand>
        <name>L-ornithine</name>
        <dbReference type="ChEBI" id="CHEBI:46911"/>
    </ligand>
</feature>
<dbReference type="EMBL" id="ACCJ01000135">
    <property type="protein sequence ID" value="EEG55631.1"/>
    <property type="molecule type" value="Genomic_DNA"/>
</dbReference>
<dbReference type="PANTHER" id="PTHR45753">
    <property type="entry name" value="ORNITHINE CARBAMOYLTRANSFERASE, MITOCHONDRIAL"/>
    <property type="match status" value="1"/>
</dbReference>
<organism evidence="9 10">
    <name type="scientific">[Clostridium] asparagiforme DSM 15981</name>
    <dbReference type="NCBI Taxonomy" id="518636"/>
    <lineage>
        <taxon>Bacteria</taxon>
        <taxon>Bacillati</taxon>
        <taxon>Bacillota</taxon>
        <taxon>Clostridia</taxon>
        <taxon>Lachnospirales</taxon>
        <taxon>Lachnospiraceae</taxon>
        <taxon>Enterocloster</taxon>
    </lineage>
</organism>
<dbReference type="NCBIfam" id="NF001986">
    <property type="entry name" value="PRK00779.1"/>
    <property type="match status" value="1"/>
</dbReference>
<reference evidence="9 10" key="2">
    <citation type="submission" date="2009-02" db="EMBL/GenBank/DDBJ databases">
        <title>Draft genome sequence of Clostridium asparagiforme (DSM 15981).</title>
        <authorList>
            <person name="Sudarsanam P."/>
            <person name="Ley R."/>
            <person name="Guruge J."/>
            <person name="Turnbaugh P.J."/>
            <person name="Mahowald M."/>
            <person name="Liep D."/>
            <person name="Gordon J."/>
        </authorList>
    </citation>
    <scope>NUCLEOTIDE SEQUENCE [LARGE SCALE GENOMIC DNA]</scope>
    <source>
        <strain evidence="9 10">DSM 15981</strain>
    </source>
</reference>
<dbReference type="Pfam" id="PF00185">
    <property type="entry name" value="OTCace"/>
    <property type="match status" value="1"/>
</dbReference>
<evidence type="ECO:0000256" key="4">
    <source>
        <dbReference type="ARBA" id="ARBA00048772"/>
    </source>
</evidence>
<dbReference type="InterPro" id="IPR024904">
    <property type="entry name" value="OTCase_ArgI"/>
</dbReference>
<feature type="binding site" evidence="5">
    <location>
        <position position="106"/>
    </location>
    <ligand>
        <name>carbamoyl phosphate</name>
        <dbReference type="ChEBI" id="CHEBI:58228"/>
    </ligand>
</feature>
<comment type="subcellular location">
    <subcellularLocation>
        <location evidence="5">Cytoplasm</location>
    </subcellularLocation>
</comment>
<dbReference type="InterPro" id="IPR006130">
    <property type="entry name" value="Asp/Orn_carbamoylTrfase"/>
</dbReference>
<dbReference type="InterPro" id="IPR006132">
    <property type="entry name" value="Asp/Orn_carbamoyltranf_P-bd"/>
</dbReference>
<dbReference type="Pfam" id="PF02729">
    <property type="entry name" value="OTCace_N"/>
    <property type="match status" value="1"/>
</dbReference>
<dbReference type="RefSeq" id="WP_007710243.1">
    <property type="nucleotide sequence ID" value="NZ_CP102272.1"/>
</dbReference>
<dbReference type="SUPFAM" id="SSF53671">
    <property type="entry name" value="Aspartate/ornithine carbamoyltransferase"/>
    <property type="match status" value="1"/>
</dbReference>
<evidence type="ECO:0000256" key="2">
    <source>
        <dbReference type="ARBA" id="ARBA00007805"/>
    </source>
</evidence>
<dbReference type="GO" id="GO:0004585">
    <property type="term" value="F:ornithine carbamoyltransferase activity"/>
    <property type="evidence" value="ECO:0007669"/>
    <property type="project" value="UniProtKB-UniRule"/>
</dbReference>
<keyword evidence="5" id="KW-0963">Cytoplasm</keyword>
<dbReference type="NCBIfam" id="NF003286">
    <property type="entry name" value="PRK04284.1"/>
    <property type="match status" value="1"/>
</dbReference>
<keyword evidence="10" id="KW-1185">Reference proteome</keyword>
<keyword evidence="3 5" id="KW-0808">Transferase</keyword>
<evidence type="ECO:0000256" key="6">
    <source>
        <dbReference type="NCBIfam" id="TIGR00658"/>
    </source>
</evidence>
<evidence type="ECO:0000256" key="5">
    <source>
        <dbReference type="HAMAP-Rule" id="MF_01109"/>
    </source>
</evidence>
<feature type="binding site" evidence="5">
    <location>
        <position position="229"/>
    </location>
    <ligand>
        <name>L-ornithine</name>
        <dbReference type="ChEBI" id="CHEBI:46911"/>
    </ligand>
</feature>
<dbReference type="GO" id="GO:0042450">
    <property type="term" value="P:L-arginine biosynthetic process via ornithine"/>
    <property type="evidence" value="ECO:0007669"/>
    <property type="project" value="UniProtKB-UniRule"/>
</dbReference>
<evidence type="ECO:0000256" key="3">
    <source>
        <dbReference type="ARBA" id="ARBA00022679"/>
    </source>
</evidence>
<comment type="catalytic activity">
    <reaction evidence="4 5">
        <text>carbamoyl phosphate + L-ornithine = L-citrulline + phosphate + H(+)</text>
        <dbReference type="Rhea" id="RHEA:19513"/>
        <dbReference type="ChEBI" id="CHEBI:15378"/>
        <dbReference type="ChEBI" id="CHEBI:43474"/>
        <dbReference type="ChEBI" id="CHEBI:46911"/>
        <dbReference type="ChEBI" id="CHEBI:57743"/>
        <dbReference type="ChEBI" id="CHEBI:58228"/>
        <dbReference type="EC" id="2.1.3.3"/>
    </reaction>
</comment>
<dbReference type="NCBIfam" id="TIGR00658">
    <property type="entry name" value="orni_carb_tr"/>
    <property type="match status" value="1"/>
</dbReference>
<dbReference type="Proteomes" id="UP000004756">
    <property type="component" value="Unassembled WGS sequence"/>
</dbReference>
<evidence type="ECO:0000313" key="10">
    <source>
        <dbReference type="Proteomes" id="UP000004756"/>
    </source>
</evidence>
<feature type="binding site" evidence="5">
    <location>
        <position position="315"/>
    </location>
    <ligand>
        <name>carbamoyl phosphate</name>
        <dbReference type="ChEBI" id="CHEBI:58228"/>
    </ligand>
</feature>
<evidence type="ECO:0000259" key="8">
    <source>
        <dbReference type="Pfam" id="PF02729"/>
    </source>
</evidence>
<dbReference type="PRINTS" id="PR00102">
    <property type="entry name" value="OTCASE"/>
</dbReference>
<name>C0CZ50_9FIRM</name>
<comment type="caution">
    <text evidence="9">The sequence shown here is derived from an EMBL/GenBank/DDBJ whole genome shotgun (WGS) entry which is preliminary data.</text>
</comment>
<dbReference type="EC" id="2.1.3.3" evidence="5 6"/>
<dbReference type="HOGENOM" id="CLU_043846_3_1_9"/>
<protein>
    <recommendedName>
        <fullName evidence="5 6">Ornithine carbamoyltransferase</fullName>
        <shortName evidence="5">OTCase</shortName>
        <ecNumber evidence="5 6">2.1.3.3</ecNumber>
    </recommendedName>
</protein>
<dbReference type="InterPro" id="IPR006131">
    <property type="entry name" value="Asp_carbamoyltransf_Asp/Orn-bd"/>
</dbReference>
<sequence length="329" mass="36394">MNLKGRHFLTLKDYTEEEILYLLDLSAELKDKKKKGILVDTLKGKNVALIFEKTSTRTRCAFEVAAHDLGMGTTYLDPSGSQIGKKESIADTARVLGGMYEGIEYRGFGQEIVEELAKYAGVPVWNGLTNEDHPTQMLADLLTIREHLGHLKGVKLVYMGDARYNMGNALMIACSKVGMHFVACAPEKYFPAPELVAQCEAFAALSGGSVTLTEDVNSAVKGADVIDTDVWVSMGEPDEVWEERIRDLTPYKVTMDVMNAAGPQAIFLHCLPSFHDLKTKIGKEMGERFNVTELEVTDEVFESARSVVFDEAENRMHTIKAVMLATLGE</sequence>
<dbReference type="InterPro" id="IPR036901">
    <property type="entry name" value="Asp/Orn_carbamoylTrfase_sf"/>
</dbReference>
<feature type="domain" description="Aspartate/ornithine carbamoyltransferase Asp/Orn-binding" evidence="7">
    <location>
        <begin position="152"/>
        <end position="325"/>
    </location>
</feature>
<dbReference type="AlphaFoldDB" id="C0CZ50"/>
<feature type="domain" description="Aspartate/ornithine carbamoyltransferase carbamoyl-P binding" evidence="8">
    <location>
        <begin position="6"/>
        <end position="146"/>
    </location>
</feature>
<accession>C0CZ50</accession>
<feature type="binding site" evidence="5">
    <location>
        <begin position="233"/>
        <end position="234"/>
    </location>
    <ligand>
        <name>L-ornithine</name>
        <dbReference type="ChEBI" id="CHEBI:46911"/>
    </ligand>
</feature>
<comment type="function">
    <text evidence="1">Reversibly catalyzes the transfer of the carbamoyl group from carbamoyl phosphate (CP) to the N(epsilon) atom of ornithine (ORN) to produce L-citrulline.</text>
</comment>
<gene>
    <name evidence="9" type="primary">argF</name>
    <name evidence="9" type="ORF">CLOSTASPAR_02276</name>
</gene>
<dbReference type="InterPro" id="IPR002292">
    <property type="entry name" value="Orn/put_carbamltrans"/>
</dbReference>
<feature type="binding site" evidence="5">
    <location>
        <begin position="133"/>
        <end position="136"/>
    </location>
    <ligand>
        <name>carbamoyl phosphate</name>
        <dbReference type="ChEBI" id="CHEBI:58228"/>
    </ligand>
</feature>
<dbReference type="FunFam" id="3.40.50.1370:FF:000008">
    <property type="entry name" value="Ornithine carbamoyltransferase"/>
    <property type="match status" value="1"/>
</dbReference>
<comment type="similarity">
    <text evidence="2 5">Belongs to the aspartate/ornithine carbamoyltransferase superfamily. OTCase family.</text>
</comment>
<dbReference type="PANTHER" id="PTHR45753:SF2">
    <property type="entry name" value="ORNITHINE CARBAMOYLTRANSFERASE"/>
    <property type="match status" value="1"/>
</dbReference>
<feature type="binding site" evidence="5">
    <location>
        <position position="82"/>
    </location>
    <ligand>
        <name>carbamoyl phosphate</name>
        <dbReference type="ChEBI" id="CHEBI:58228"/>
    </ligand>
</feature>
<dbReference type="PRINTS" id="PR00100">
    <property type="entry name" value="AOTCASE"/>
</dbReference>
<proteinExistence type="inferred from homology"/>
<dbReference type="GO" id="GO:0005737">
    <property type="term" value="C:cytoplasm"/>
    <property type="evidence" value="ECO:0007669"/>
    <property type="project" value="UniProtKB-SubCell"/>
</dbReference>
<dbReference type="GO" id="GO:0019240">
    <property type="term" value="P:citrulline biosynthetic process"/>
    <property type="evidence" value="ECO:0007669"/>
    <property type="project" value="TreeGrafter"/>
</dbReference>
<reference evidence="9 10" key="1">
    <citation type="submission" date="2009-01" db="EMBL/GenBank/DDBJ databases">
        <authorList>
            <person name="Fulton L."/>
            <person name="Clifton S."/>
            <person name="Fulton B."/>
            <person name="Xu J."/>
            <person name="Minx P."/>
            <person name="Pepin K.H."/>
            <person name="Johnson M."/>
            <person name="Bhonagiri V."/>
            <person name="Nash W.E."/>
            <person name="Mardis E.R."/>
            <person name="Wilson R.K."/>
        </authorList>
    </citation>
    <scope>NUCLEOTIDE SEQUENCE [LARGE SCALE GENOMIC DNA]</scope>
    <source>
        <strain evidence="9 10">DSM 15981</strain>
    </source>
</reference>
<evidence type="ECO:0000256" key="1">
    <source>
        <dbReference type="ARBA" id="ARBA00003822"/>
    </source>
</evidence>
<dbReference type="PROSITE" id="PS00097">
    <property type="entry name" value="CARBAMOYLTRANSFERASE"/>
    <property type="match status" value="1"/>
</dbReference>
<evidence type="ECO:0000313" key="9">
    <source>
        <dbReference type="EMBL" id="EEG55631.1"/>
    </source>
</evidence>
<dbReference type="GO" id="GO:0016597">
    <property type="term" value="F:amino acid binding"/>
    <property type="evidence" value="ECO:0007669"/>
    <property type="project" value="InterPro"/>
</dbReference>